<protein>
    <submittedName>
        <fullName evidence="1">Uncharacterized protein</fullName>
    </submittedName>
</protein>
<name>A0ACC0YKU0_9ROSI</name>
<organism evidence="1 2">
    <name type="scientific">Pistacia integerrima</name>
    <dbReference type="NCBI Taxonomy" id="434235"/>
    <lineage>
        <taxon>Eukaryota</taxon>
        <taxon>Viridiplantae</taxon>
        <taxon>Streptophyta</taxon>
        <taxon>Embryophyta</taxon>
        <taxon>Tracheophyta</taxon>
        <taxon>Spermatophyta</taxon>
        <taxon>Magnoliopsida</taxon>
        <taxon>eudicotyledons</taxon>
        <taxon>Gunneridae</taxon>
        <taxon>Pentapetalae</taxon>
        <taxon>rosids</taxon>
        <taxon>malvids</taxon>
        <taxon>Sapindales</taxon>
        <taxon>Anacardiaceae</taxon>
        <taxon>Pistacia</taxon>
    </lineage>
</organism>
<proteinExistence type="predicted"/>
<comment type="caution">
    <text evidence="1">The sequence shown here is derived from an EMBL/GenBank/DDBJ whole genome shotgun (WGS) entry which is preliminary data.</text>
</comment>
<gene>
    <name evidence="1" type="ORF">Pint_22118</name>
</gene>
<evidence type="ECO:0000313" key="1">
    <source>
        <dbReference type="EMBL" id="KAJ0037896.1"/>
    </source>
</evidence>
<dbReference type="Proteomes" id="UP001163603">
    <property type="component" value="Chromosome 6"/>
</dbReference>
<keyword evidence="2" id="KW-1185">Reference proteome</keyword>
<evidence type="ECO:0000313" key="2">
    <source>
        <dbReference type="Proteomes" id="UP001163603"/>
    </source>
</evidence>
<reference evidence="2" key="1">
    <citation type="journal article" date="2023" name="G3 (Bethesda)">
        <title>Genome assembly and association tests identify interacting loci associated with vigor, precocity, and sex in interspecific pistachio rootstocks.</title>
        <authorList>
            <person name="Palmer W."/>
            <person name="Jacygrad E."/>
            <person name="Sagayaradj S."/>
            <person name="Cavanaugh K."/>
            <person name="Han R."/>
            <person name="Bertier L."/>
            <person name="Beede B."/>
            <person name="Kafkas S."/>
            <person name="Golino D."/>
            <person name="Preece J."/>
            <person name="Michelmore R."/>
        </authorList>
    </citation>
    <scope>NUCLEOTIDE SEQUENCE [LARGE SCALE GENOMIC DNA]</scope>
</reference>
<sequence>MRREGLSTVSTFLVSVLIFLFIGEIQARKLQQVCSSSRRHINNIRYPFRLKGDPEVCGHPSFELSCENNQTILEFHLGKYYVKGISHQENIMSVVDVNLSSGTCRLPSGSLSDEDIKNEFFKNVTPIHLETEVFSNMTENYETIRKPLQSGFILTWSFECRDCLAPDGTCSVRGGTTTYFPFCRKSTDPFIKYLRENIYVPLVGSIQAARGGFAKYEVYFMDWYVNMGFLLGQLLLDFLVLQ</sequence>
<dbReference type="EMBL" id="CM047741">
    <property type="protein sequence ID" value="KAJ0037896.1"/>
    <property type="molecule type" value="Genomic_DNA"/>
</dbReference>
<accession>A0ACC0YKU0</accession>